<dbReference type="Proteomes" id="UP000256561">
    <property type="component" value="Unassembled WGS sequence"/>
</dbReference>
<evidence type="ECO:0000313" key="4">
    <source>
        <dbReference type="EMBL" id="RDV25060.1"/>
    </source>
</evidence>
<dbReference type="OrthoDB" id="5317005at2"/>
<evidence type="ECO:0000256" key="1">
    <source>
        <dbReference type="ARBA" id="ARBA00022679"/>
    </source>
</evidence>
<dbReference type="RefSeq" id="WP_115593392.1">
    <property type="nucleotide sequence ID" value="NZ_QRHA01000007.1"/>
</dbReference>
<dbReference type="PANTHER" id="PTHR10605:SF56">
    <property type="entry name" value="BIFUNCTIONAL HEPARAN SULFATE N-DEACETYLASE_N-SULFOTRANSFERASE"/>
    <property type="match status" value="1"/>
</dbReference>
<protein>
    <recommendedName>
        <fullName evidence="3">Sulfotransferase domain-containing protein</fullName>
    </recommendedName>
</protein>
<dbReference type="EMBL" id="QRHA01000007">
    <property type="protein sequence ID" value="RDV25060.1"/>
    <property type="molecule type" value="Genomic_DNA"/>
</dbReference>
<feature type="domain" description="Sulfotransferase" evidence="3">
    <location>
        <begin position="29"/>
        <end position="212"/>
    </location>
</feature>
<dbReference type="GO" id="GO:0008146">
    <property type="term" value="F:sulfotransferase activity"/>
    <property type="evidence" value="ECO:0007669"/>
    <property type="project" value="InterPro"/>
</dbReference>
<keyword evidence="1" id="KW-0808">Transferase</keyword>
<proteinExistence type="predicted"/>
<dbReference type="InterPro" id="IPR037359">
    <property type="entry name" value="NST/OST"/>
</dbReference>
<dbReference type="Pfam" id="PF00685">
    <property type="entry name" value="Sulfotransfer_1"/>
    <property type="match status" value="1"/>
</dbReference>
<reference evidence="5" key="1">
    <citation type="submission" date="2018-08" db="EMBL/GenBank/DDBJ databases">
        <authorList>
            <person name="Zhang J."/>
            <person name="Du Z.-J."/>
        </authorList>
    </citation>
    <scope>NUCLEOTIDE SEQUENCE [LARGE SCALE GENOMIC DNA]</scope>
    <source>
        <strain evidence="5">KCTC 52655</strain>
    </source>
</reference>
<evidence type="ECO:0000256" key="2">
    <source>
        <dbReference type="ARBA" id="ARBA00023180"/>
    </source>
</evidence>
<gene>
    <name evidence="4" type="ORF">DXV75_10545</name>
</gene>
<dbReference type="InterPro" id="IPR027417">
    <property type="entry name" value="P-loop_NTPase"/>
</dbReference>
<dbReference type="InterPro" id="IPR000863">
    <property type="entry name" value="Sulfotransferase_dom"/>
</dbReference>
<keyword evidence="2" id="KW-0325">Glycoprotein</keyword>
<evidence type="ECO:0000259" key="3">
    <source>
        <dbReference type="Pfam" id="PF00685"/>
    </source>
</evidence>
<name>A0A3D8M654_9ALTE</name>
<keyword evidence="5" id="KW-1185">Reference proteome</keyword>
<dbReference type="SUPFAM" id="SSF52540">
    <property type="entry name" value="P-loop containing nucleoside triphosphate hydrolases"/>
    <property type="match status" value="1"/>
</dbReference>
<sequence length="263" mass="30614">MSFSKQMLSPIWASDEVHDSECAPSFIGLGTPKTGTSWWFELLLQHPLIESNQFNVKETCYFCHAWSENQNDQFLNGYRKGFKKAEANIISGEWSTLYFSHPYALERVVEAFPDIKFFLTFRSPLPMFYSWLNQLMRNRARSMLKESEEARFMYLNYDAVPSLFSQISIFPQRLHWLKKKVGDNLLCLQYEKNVIDTQGQIDRCMVHLGLPSFEVKSAEVRVNKADENLVQDLKIPAVTKDALKETGEELLKLCPDFDEALWK</sequence>
<dbReference type="AlphaFoldDB" id="A0A3D8M654"/>
<organism evidence="4 5">
    <name type="scientific">Alteromonas aestuariivivens</name>
    <dbReference type="NCBI Taxonomy" id="1938339"/>
    <lineage>
        <taxon>Bacteria</taxon>
        <taxon>Pseudomonadati</taxon>
        <taxon>Pseudomonadota</taxon>
        <taxon>Gammaproteobacteria</taxon>
        <taxon>Alteromonadales</taxon>
        <taxon>Alteromonadaceae</taxon>
        <taxon>Alteromonas/Salinimonas group</taxon>
        <taxon>Alteromonas</taxon>
    </lineage>
</organism>
<dbReference type="PANTHER" id="PTHR10605">
    <property type="entry name" value="HEPARAN SULFATE SULFOTRANSFERASE"/>
    <property type="match status" value="1"/>
</dbReference>
<evidence type="ECO:0000313" key="5">
    <source>
        <dbReference type="Proteomes" id="UP000256561"/>
    </source>
</evidence>
<dbReference type="Gene3D" id="3.40.50.300">
    <property type="entry name" value="P-loop containing nucleotide triphosphate hydrolases"/>
    <property type="match status" value="1"/>
</dbReference>
<comment type="caution">
    <text evidence="4">The sequence shown here is derived from an EMBL/GenBank/DDBJ whole genome shotgun (WGS) entry which is preliminary data.</text>
</comment>
<accession>A0A3D8M654</accession>